<keyword evidence="3" id="KW-1185">Reference proteome</keyword>
<evidence type="ECO:0000313" key="2">
    <source>
        <dbReference type="EMBL" id="TNN22438.1"/>
    </source>
</evidence>
<dbReference type="Proteomes" id="UP000314294">
    <property type="component" value="Unassembled WGS sequence"/>
</dbReference>
<organism evidence="2 3">
    <name type="scientific">Liparis tanakae</name>
    <name type="common">Tanaka's snailfish</name>
    <dbReference type="NCBI Taxonomy" id="230148"/>
    <lineage>
        <taxon>Eukaryota</taxon>
        <taxon>Metazoa</taxon>
        <taxon>Chordata</taxon>
        <taxon>Craniata</taxon>
        <taxon>Vertebrata</taxon>
        <taxon>Euteleostomi</taxon>
        <taxon>Actinopterygii</taxon>
        <taxon>Neopterygii</taxon>
        <taxon>Teleostei</taxon>
        <taxon>Neoteleostei</taxon>
        <taxon>Acanthomorphata</taxon>
        <taxon>Eupercaria</taxon>
        <taxon>Perciformes</taxon>
        <taxon>Cottioidei</taxon>
        <taxon>Cottales</taxon>
        <taxon>Liparidae</taxon>
        <taxon>Liparis</taxon>
    </lineage>
</organism>
<name>A0A4Z2E150_9TELE</name>
<reference evidence="2 3" key="1">
    <citation type="submission" date="2019-03" db="EMBL/GenBank/DDBJ databases">
        <title>First draft genome of Liparis tanakae, snailfish: a comprehensive survey of snailfish specific genes.</title>
        <authorList>
            <person name="Kim W."/>
            <person name="Song I."/>
            <person name="Jeong J.-H."/>
            <person name="Kim D."/>
            <person name="Kim S."/>
            <person name="Ryu S."/>
            <person name="Song J.Y."/>
            <person name="Lee S.K."/>
        </authorList>
    </citation>
    <scope>NUCLEOTIDE SEQUENCE [LARGE SCALE GENOMIC DNA]</scope>
    <source>
        <tissue evidence="2">Muscle</tissue>
    </source>
</reference>
<keyword evidence="1" id="KW-0732">Signal</keyword>
<protein>
    <submittedName>
        <fullName evidence="2">Uncharacterized protein</fullName>
    </submittedName>
</protein>
<dbReference type="EMBL" id="SRLO01022440">
    <property type="protein sequence ID" value="TNN22438.1"/>
    <property type="molecule type" value="Genomic_DNA"/>
</dbReference>
<feature type="chain" id="PRO_5021380193" evidence="1">
    <location>
        <begin position="19"/>
        <end position="52"/>
    </location>
</feature>
<proteinExistence type="predicted"/>
<accession>A0A4Z2E150</accession>
<evidence type="ECO:0000313" key="3">
    <source>
        <dbReference type="Proteomes" id="UP000314294"/>
    </source>
</evidence>
<gene>
    <name evidence="2" type="ORF">EYF80_067448</name>
</gene>
<comment type="caution">
    <text evidence="2">The sequence shown here is derived from an EMBL/GenBank/DDBJ whole genome shotgun (WGS) entry which is preliminary data.</text>
</comment>
<feature type="signal peptide" evidence="1">
    <location>
        <begin position="1"/>
        <end position="18"/>
    </location>
</feature>
<sequence length="52" mass="5699">MCFWSLHLIGSLVRWATGALWEIPPAVGGTQVQDGNAPCGLFELSANRKRRS</sequence>
<dbReference type="AlphaFoldDB" id="A0A4Z2E150"/>
<evidence type="ECO:0000256" key="1">
    <source>
        <dbReference type="SAM" id="SignalP"/>
    </source>
</evidence>